<comment type="caution">
    <text evidence="1">The sequence shown here is derived from an EMBL/GenBank/DDBJ whole genome shotgun (WGS) entry which is preliminary data.</text>
</comment>
<dbReference type="Gene3D" id="3.40.50.720">
    <property type="entry name" value="NAD(P)-binding Rossmann-like Domain"/>
    <property type="match status" value="1"/>
</dbReference>
<organism evidence="1 2">
    <name type="scientific">Lasiodiplodia theobromae</name>
    <dbReference type="NCBI Taxonomy" id="45133"/>
    <lineage>
        <taxon>Eukaryota</taxon>
        <taxon>Fungi</taxon>
        <taxon>Dikarya</taxon>
        <taxon>Ascomycota</taxon>
        <taxon>Pezizomycotina</taxon>
        <taxon>Dothideomycetes</taxon>
        <taxon>Dothideomycetes incertae sedis</taxon>
        <taxon>Botryosphaeriales</taxon>
        <taxon>Botryosphaeriaceae</taxon>
        <taxon>Lasiodiplodia</taxon>
    </lineage>
</organism>
<keyword evidence="2" id="KW-1185">Reference proteome</keyword>
<gene>
    <name evidence="1" type="primary">gsfE_3</name>
    <name evidence="1" type="ORF">DBV05_g6003</name>
</gene>
<accession>A0A5N5DC59</accession>
<evidence type="ECO:0000313" key="1">
    <source>
        <dbReference type="EMBL" id="KAB2575291.1"/>
    </source>
</evidence>
<reference evidence="1 2" key="1">
    <citation type="journal article" date="2019" name="Sci. Rep.">
        <title>A multi-omics analysis of the grapevine pathogen Lasiodiplodia theobromae reveals that temperature affects the expression of virulence- and pathogenicity-related genes.</title>
        <authorList>
            <person name="Felix C."/>
            <person name="Meneses R."/>
            <person name="Goncalves M.F.M."/>
            <person name="Tilleman L."/>
            <person name="Duarte A.S."/>
            <person name="Jorrin-Novo J.V."/>
            <person name="Van de Peer Y."/>
            <person name="Deforce D."/>
            <person name="Van Nieuwerburgh F."/>
            <person name="Esteves A.C."/>
            <person name="Alves A."/>
        </authorList>
    </citation>
    <scope>NUCLEOTIDE SEQUENCE [LARGE SCALE GENOMIC DNA]</scope>
    <source>
        <strain evidence="1 2">LA-SOL3</strain>
    </source>
</reference>
<dbReference type="EMBL" id="VCHE01000034">
    <property type="protein sequence ID" value="KAB2575291.1"/>
    <property type="molecule type" value="Genomic_DNA"/>
</dbReference>
<proteinExistence type="predicted"/>
<protein>
    <submittedName>
        <fullName evidence="1">Short chain dehydrogenase gsfE</fullName>
    </submittedName>
</protein>
<dbReference type="AlphaFoldDB" id="A0A5N5DC59"/>
<sequence>MFLAADFLAPQEETAARLMHGCEDVMHAFLTSYVHIDDFSKLRDMNVPLFEKFIDVIGKVCLKLGIIYLQTGGGVSIRETGSAKDWPCSQHYGDHLGPVAVPLTEKFPHYKDHGLNFYYIQEDDMFVV</sequence>
<dbReference type="OrthoDB" id="1731983at2759"/>
<evidence type="ECO:0000313" key="2">
    <source>
        <dbReference type="Proteomes" id="UP000325902"/>
    </source>
</evidence>
<name>A0A5N5DC59_9PEZI</name>
<dbReference type="Proteomes" id="UP000325902">
    <property type="component" value="Unassembled WGS sequence"/>
</dbReference>